<evidence type="ECO:0000256" key="1">
    <source>
        <dbReference type="SAM" id="MobiDB-lite"/>
    </source>
</evidence>
<feature type="compositionally biased region" description="Basic and acidic residues" evidence="1">
    <location>
        <begin position="1"/>
        <end position="20"/>
    </location>
</feature>
<dbReference type="HOGENOM" id="CLU_1131220_0_0_1"/>
<evidence type="ECO:0000313" key="2">
    <source>
        <dbReference type="Ensembl" id="ENSCSAVP00000015516.1"/>
    </source>
</evidence>
<dbReference type="Ensembl" id="ENSCSAVT00000015694.1">
    <property type="protein sequence ID" value="ENSCSAVP00000015516.1"/>
    <property type="gene ID" value="ENSCSAVG00000009107.1"/>
</dbReference>
<dbReference type="OMA" id="PPTNIWE"/>
<name>H2ZD50_CIOSA</name>
<feature type="compositionally biased region" description="Polar residues" evidence="1">
    <location>
        <begin position="153"/>
        <end position="163"/>
    </location>
</feature>
<feature type="compositionally biased region" description="Basic and acidic residues" evidence="1">
    <location>
        <begin position="138"/>
        <end position="149"/>
    </location>
</feature>
<sequence>MHRPDRPYNDEGRSEEGKDDHHHRKPNKYDSRPQEKMNSSEPKRDRQRKEFSEKAHDEKFDRREKDQYNRSDKDRYNKSDRHDRNDRYDNRNKGKEQQQDGKRENVDRRDKGRPFNSSQPSQNKRKESPRRPASKPTHKSDEKVEKSEAENPPISTVINTQVKQPVVEAAPPPTNIWEERKRQMQKDVDKTTLTYIPTEEDKKRTLKETAPVKSEELVFFNKGLLSEKAPDENKPVPTTIPKDNYS</sequence>
<keyword evidence="3" id="KW-1185">Reference proteome</keyword>
<feature type="region of interest" description="Disordered" evidence="1">
    <location>
        <begin position="227"/>
        <end position="246"/>
    </location>
</feature>
<reference evidence="2" key="2">
    <citation type="submission" date="2025-08" db="UniProtKB">
        <authorList>
            <consortium name="Ensembl"/>
        </authorList>
    </citation>
    <scope>IDENTIFICATION</scope>
</reference>
<feature type="compositionally biased region" description="Basic and acidic residues" evidence="1">
    <location>
        <begin position="177"/>
        <end position="190"/>
    </location>
</feature>
<evidence type="ECO:0000313" key="3">
    <source>
        <dbReference type="Proteomes" id="UP000007875"/>
    </source>
</evidence>
<protein>
    <submittedName>
        <fullName evidence="2">Uncharacterized protein</fullName>
    </submittedName>
</protein>
<accession>H2ZD50</accession>
<reference evidence="2" key="3">
    <citation type="submission" date="2025-09" db="UniProtKB">
        <authorList>
            <consortium name="Ensembl"/>
        </authorList>
    </citation>
    <scope>IDENTIFICATION</scope>
</reference>
<dbReference type="InParanoid" id="H2ZD50"/>
<feature type="region of interest" description="Disordered" evidence="1">
    <location>
        <begin position="1"/>
        <end position="193"/>
    </location>
</feature>
<reference evidence="3" key="1">
    <citation type="submission" date="2003-08" db="EMBL/GenBank/DDBJ databases">
        <authorList>
            <person name="Birren B."/>
            <person name="Nusbaum C."/>
            <person name="Abebe A."/>
            <person name="Abouelleil A."/>
            <person name="Adekoya E."/>
            <person name="Ait-zahra M."/>
            <person name="Allen N."/>
            <person name="Allen T."/>
            <person name="An P."/>
            <person name="Anderson M."/>
            <person name="Anderson S."/>
            <person name="Arachchi H."/>
            <person name="Armbruster J."/>
            <person name="Bachantsang P."/>
            <person name="Baldwin J."/>
            <person name="Barry A."/>
            <person name="Bayul T."/>
            <person name="Blitshsteyn B."/>
            <person name="Bloom T."/>
            <person name="Blye J."/>
            <person name="Boguslavskiy L."/>
            <person name="Borowsky M."/>
            <person name="Boukhgalter B."/>
            <person name="Brunache A."/>
            <person name="Butler J."/>
            <person name="Calixte N."/>
            <person name="Calvo S."/>
            <person name="Camarata J."/>
            <person name="Campo K."/>
            <person name="Chang J."/>
            <person name="Cheshatsang Y."/>
            <person name="Citroen M."/>
            <person name="Collymore A."/>
            <person name="Considine T."/>
            <person name="Cook A."/>
            <person name="Cooke P."/>
            <person name="Corum B."/>
            <person name="Cuomo C."/>
            <person name="David R."/>
            <person name="Dawoe T."/>
            <person name="Degray S."/>
            <person name="Dodge S."/>
            <person name="Dooley K."/>
            <person name="Dorje P."/>
            <person name="Dorjee K."/>
            <person name="Dorris L."/>
            <person name="Duffey N."/>
            <person name="Dupes A."/>
            <person name="Elkins T."/>
            <person name="Engels R."/>
            <person name="Erickson J."/>
            <person name="Farina A."/>
            <person name="Faro S."/>
            <person name="Ferreira P."/>
            <person name="Fischer H."/>
            <person name="Fitzgerald M."/>
            <person name="Foley K."/>
            <person name="Gage D."/>
            <person name="Galagan J."/>
            <person name="Gearin G."/>
            <person name="Gnerre S."/>
            <person name="Gnirke A."/>
            <person name="Goyette A."/>
            <person name="Graham J."/>
            <person name="Grandbois E."/>
            <person name="Gyaltsen K."/>
            <person name="Hafez N."/>
            <person name="Hagopian D."/>
            <person name="Hagos B."/>
            <person name="Hall J."/>
            <person name="Hatcher B."/>
            <person name="Heller A."/>
            <person name="Higgins H."/>
            <person name="Honan T."/>
            <person name="Horn A."/>
            <person name="Houde N."/>
            <person name="Hughes L."/>
            <person name="Hulme W."/>
            <person name="Husby E."/>
            <person name="Iliev I."/>
            <person name="Jaffe D."/>
            <person name="Jones C."/>
            <person name="Kamal M."/>
            <person name="Kamat A."/>
            <person name="Kamvysselis M."/>
            <person name="Karlsson E."/>
            <person name="Kells C."/>
            <person name="Kieu A."/>
            <person name="Kisner P."/>
            <person name="Kodira C."/>
            <person name="Kulbokas E."/>
            <person name="Labutti K."/>
            <person name="Lama D."/>
            <person name="Landers T."/>
            <person name="Leger J."/>
            <person name="Levine S."/>
            <person name="Lewis D."/>
            <person name="Lewis T."/>
            <person name="Lindblad-toh K."/>
            <person name="Liu X."/>
            <person name="Lokyitsang T."/>
            <person name="Lokyitsang Y."/>
            <person name="Lucien O."/>
            <person name="Lui A."/>
            <person name="Ma L.J."/>
            <person name="Mabbitt R."/>
            <person name="Macdonald J."/>
            <person name="Maclean C."/>
            <person name="Major J."/>
            <person name="Manning J."/>
            <person name="Marabella R."/>
            <person name="Maru K."/>
            <person name="Matthews C."/>
            <person name="Mauceli E."/>
            <person name="Mccarthy M."/>
            <person name="Mcdonough S."/>
            <person name="Mcghee T."/>
            <person name="Meldrim J."/>
            <person name="Meneus L."/>
            <person name="Mesirov J."/>
            <person name="Mihalev A."/>
            <person name="Mihova T."/>
            <person name="Mikkelsen T."/>
            <person name="Mlenga V."/>
            <person name="Moru K."/>
            <person name="Mozes J."/>
            <person name="Mulrain L."/>
            <person name="Munson G."/>
            <person name="Naylor J."/>
            <person name="Newes C."/>
            <person name="Nguyen C."/>
            <person name="Nguyen N."/>
            <person name="Nguyen T."/>
            <person name="Nicol R."/>
            <person name="Nielsen C."/>
            <person name="Nizzari M."/>
            <person name="Norbu C."/>
            <person name="Norbu N."/>
            <person name="O'donnell P."/>
            <person name="Okoawo O."/>
            <person name="O'leary S."/>
            <person name="Omotosho B."/>
            <person name="O'neill K."/>
            <person name="Osman S."/>
            <person name="Parker S."/>
            <person name="Perrin D."/>
            <person name="Phunkhang P."/>
            <person name="Piqani B."/>
            <person name="Purcell S."/>
            <person name="Rachupka T."/>
            <person name="Ramasamy U."/>
            <person name="Rameau R."/>
            <person name="Ray V."/>
            <person name="Raymond C."/>
            <person name="Retta R."/>
            <person name="Richardson S."/>
            <person name="Rise C."/>
            <person name="Rodriguez J."/>
            <person name="Rogers J."/>
            <person name="Rogov P."/>
            <person name="Rutman M."/>
            <person name="Schupbach R."/>
            <person name="Seaman C."/>
            <person name="Settipalli S."/>
            <person name="Sharpe T."/>
            <person name="Sheridan J."/>
            <person name="Sherpa N."/>
            <person name="Shi J."/>
            <person name="Smirnov S."/>
            <person name="Smith C."/>
            <person name="Sougnez C."/>
            <person name="Spencer B."/>
            <person name="Stalker J."/>
            <person name="Stange-thomann N."/>
            <person name="Stavropoulos S."/>
            <person name="Stetson K."/>
            <person name="Stone C."/>
            <person name="Stone S."/>
            <person name="Stubbs M."/>
            <person name="Talamas J."/>
            <person name="Tchuinga P."/>
            <person name="Tenzing P."/>
            <person name="Tesfaye S."/>
            <person name="Theodore J."/>
            <person name="Thoulutsang Y."/>
            <person name="Topham K."/>
            <person name="Towey S."/>
            <person name="Tsamla T."/>
            <person name="Tsomo N."/>
            <person name="Vallee D."/>
            <person name="Vassiliev H."/>
            <person name="Venkataraman V."/>
            <person name="Vinson J."/>
            <person name="Vo A."/>
            <person name="Wade C."/>
            <person name="Wang S."/>
            <person name="Wangchuk T."/>
            <person name="Wangdi T."/>
            <person name="Whittaker C."/>
            <person name="Wilkinson J."/>
            <person name="Wu Y."/>
            <person name="Wyman D."/>
            <person name="Yadav S."/>
            <person name="Yang S."/>
            <person name="Yang X."/>
            <person name="Yeager S."/>
            <person name="Yee E."/>
            <person name="Young G."/>
            <person name="Zainoun J."/>
            <person name="Zembeck L."/>
            <person name="Zimmer A."/>
            <person name="Zody M."/>
            <person name="Lander E."/>
        </authorList>
    </citation>
    <scope>NUCLEOTIDE SEQUENCE [LARGE SCALE GENOMIC DNA]</scope>
</reference>
<dbReference type="Proteomes" id="UP000007875">
    <property type="component" value="Unassembled WGS sequence"/>
</dbReference>
<dbReference type="AlphaFoldDB" id="H2ZD50"/>
<proteinExistence type="predicted"/>
<organism evidence="2 3">
    <name type="scientific">Ciona savignyi</name>
    <name type="common">Pacific transparent sea squirt</name>
    <dbReference type="NCBI Taxonomy" id="51511"/>
    <lineage>
        <taxon>Eukaryota</taxon>
        <taxon>Metazoa</taxon>
        <taxon>Chordata</taxon>
        <taxon>Tunicata</taxon>
        <taxon>Ascidiacea</taxon>
        <taxon>Phlebobranchia</taxon>
        <taxon>Cionidae</taxon>
        <taxon>Ciona</taxon>
    </lineage>
</organism>
<feature type="compositionally biased region" description="Basic and acidic residues" evidence="1">
    <location>
        <begin position="41"/>
        <end position="113"/>
    </location>
</feature>